<dbReference type="GO" id="GO:0019239">
    <property type="term" value="F:deaminase activity"/>
    <property type="evidence" value="ECO:0007669"/>
    <property type="project" value="InterPro"/>
</dbReference>
<dbReference type="PANTHER" id="PTHR43114:SF6">
    <property type="entry name" value="ADENINE DEAMINASE"/>
    <property type="match status" value="1"/>
</dbReference>
<evidence type="ECO:0000256" key="1">
    <source>
        <dbReference type="ARBA" id="ARBA00001947"/>
    </source>
</evidence>
<dbReference type="InterPro" id="IPR001365">
    <property type="entry name" value="A_deaminase_dom"/>
</dbReference>
<protein>
    <submittedName>
        <fullName evidence="7">Adenosine deaminase</fullName>
        <ecNumber evidence="7">3.5.4.4</ecNumber>
    </submittedName>
</protein>
<comment type="cofactor">
    <cofactor evidence="1">
        <name>Zn(2+)</name>
        <dbReference type="ChEBI" id="CHEBI:29105"/>
    </cofactor>
</comment>
<keyword evidence="3" id="KW-0479">Metal-binding</keyword>
<sequence>MTTRNSESRIGGVPPVYFDLHCHLRGTMKPDQAAALAEKHGVPLPLRLEHEHYLFSNFEDFLSVYDQVGHVVRSAEDLKDIAFAYLESVARNGTIYVELMLSPGHSIANGIPFESQISAISDAIEEAEEKFGIFSSIIVTCVRHRGPDEAVTVAEMAVSNGSSHIRGFGLTGNERKFDAKDFKGAFLIAEYSGLGLTAHTGEWLDAESVLRTVNALNLSRVGHGISVAHNSAVMSELADRLIGFEVCMSSNVLLGSAQSYETHPVRKLIDAGCRVAFSTDDPAYFRTSPAREIEMAKKHVRLSVSEQWLIINDSIDLAFCDETKKSKLRLYCDRFSKDLWATAP</sequence>
<dbReference type="EMBL" id="QZEW01000220">
    <property type="protein sequence ID" value="RJK97477.1"/>
    <property type="molecule type" value="Genomic_DNA"/>
</dbReference>
<evidence type="ECO:0000313" key="8">
    <source>
        <dbReference type="Proteomes" id="UP000283587"/>
    </source>
</evidence>
<dbReference type="PANTHER" id="PTHR43114">
    <property type="entry name" value="ADENINE DEAMINASE"/>
    <property type="match status" value="1"/>
</dbReference>
<comment type="caution">
    <text evidence="7">The sequence shown here is derived from an EMBL/GenBank/DDBJ whole genome shotgun (WGS) entry which is preliminary data.</text>
</comment>
<evidence type="ECO:0000313" key="7">
    <source>
        <dbReference type="EMBL" id="RJK97477.1"/>
    </source>
</evidence>
<feature type="domain" description="Adenosine deaminase" evidence="6">
    <location>
        <begin position="19"/>
        <end position="329"/>
    </location>
</feature>
<dbReference type="InterPro" id="IPR006330">
    <property type="entry name" value="Ado/ade_deaminase"/>
</dbReference>
<dbReference type="EC" id="3.5.4.4" evidence="7"/>
<dbReference type="Proteomes" id="UP000283587">
    <property type="component" value="Unassembled WGS sequence"/>
</dbReference>
<dbReference type="AlphaFoldDB" id="A0A418ZQF4"/>
<evidence type="ECO:0000256" key="2">
    <source>
        <dbReference type="ARBA" id="ARBA00006676"/>
    </source>
</evidence>
<evidence type="ECO:0000256" key="3">
    <source>
        <dbReference type="ARBA" id="ARBA00022723"/>
    </source>
</evidence>
<dbReference type="GO" id="GO:0016814">
    <property type="term" value="F:hydrolase activity, acting on carbon-nitrogen (but not peptide) bonds, in cyclic amidines"/>
    <property type="evidence" value="ECO:0007669"/>
    <property type="project" value="UniProtKB-ARBA"/>
</dbReference>
<dbReference type="OrthoDB" id="105475at2"/>
<evidence type="ECO:0000256" key="5">
    <source>
        <dbReference type="ARBA" id="ARBA00022833"/>
    </source>
</evidence>
<proteinExistence type="inferred from homology"/>
<comment type="similarity">
    <text evidence="2">Belongs to the metallo-dependent hydrolases superfamily. Adenosine and AMP deaminases family.</text>
</comment>
<keyword evidence="5" id="KW-0862">Zinc</keyword>
<dbReference type="Pfam" id="PF00962">
    <property type="entry name" value="A_deaminase"/>
    <property type="match status" value="1"/>
</dbReference>
<evidence type="ECO:0000259" key="6">
    <source>
        <dbReference type="Pfam" id="PF00962"/>
    </source>
</evidence>
<evidence type="ECO:0000256" key="4">
    <source>
        <dbReference type="ARBA" id="ARBA00022801"/>
    </source>
</evidence>
<organism evidence="7 8">
    <name type="scientific">Paracoccus siganidrum</name>
    <dbReference type="NCBI Taxonomy" id="1276757"/>
    <lineage>
        <taxon>Bacteria</taxon>
        <taxon>Pseudomonadati</taxon>
        <taxon>Pseudomonadota</taxon>
        <taxon>Alphaproteobacteria</taxon>
        <taxon>Rhodobacterales</taxon>
        <taxon>Paracoccaceae</taxon>
        <taxon>Paracoccus</taxon>
    </lineage>
</organism>
<keyword evidence="4 7" id="KW-0378">Hydrolase</keyword>
<dbReference type="SUPFAM" id="SSF51556">
    <property type="entry name" value="Metallo-dependent hydrolases"/>
    <property type="match status" value="1"/>
</dbReference>
<keyword evidence="8" id="KW-1185">Reference proteome</keyword>
<dbReference type="GO" id="GO:0046872">
    <property type="term" value="F:metal ion binding"/>
    <property type="evidence" value="ECO:0007669"/>
    <property type="project" value="UniProtKB-KW"/>
</dbReference>
<name>A0A418ZQF4_9RHOB</name>
<dbReference type="InterPro" id="IPR032466">
    <property type="entry name" value="Metal_Hydrolase"/>
</dbReference>
<gene>
    <name evidence="7" type="primary">add</name>
    <name evidence="7" type="ORF">D3P05_23950</name>
</gene>
<dbReference type="Gene3D" id="3.20.20.140">
    <property type="entry name" value="Metal-dependent hydrolases"/>
    <property type="match status" value="1"/>
</dbReference>
<accession>A0A418ZQF4</accession>
<dbReference type="NCBIfam" id="TIGR01430">
    <property type="entry name" value="aden_deam"/>
    <property type="match status" value="1"/>
</dbReference>
<reference evidence="8" key="1">
    <citation type="submission" date="2018-09" db="EMBL/GenBank/DDBJ databases">
        <title>Paracoccus onubensis nov. sp. a moderate halophilic bacterium isolated from Gruta de las Maravillas (Aracena, Spain).</title>
        <authorList>
            <person name="Jurado V."/>
            <person name="Gutierrez-Patricio S."/>
            <person name="Gonzalez-Pimentel J.L."/>
            <person name="Miller A.Z."/>
            <person name="Laiz L."/>
            <person name="Saiz-Jimenez C."/>
        </authorList>
    </citation>
    <scope>NUCLEOTIDE SEQUENCE [LARGE SCALE GENOMIC DNA]</scope>
    <source>
        <strain evidence="8">DSM 26381</strain>
    </source>
</reference>